<dbReference type="OrthoDB" id="166377at2"/>
<keyword evidence="10" id="KW-0482">Metalloprotease</keyword>
<evidence type="ECO:0000256" key="9">
    <source>
        <dbReference type="ARBA" id="ARBA00022989"/>
    </source>
</evidence>
<feature type="transmembrane region" description="Helical" evidence="12">
    <location>
        <begin position="117"/>
        <end position="135"/>
    </location>
</feature>
<keyword evidence="6" id="KW-0479">Metal-binding</keyword>
<evidence type="ECO:0000259" key="13">
    <source>
        <dbReference type="Pfam" id="PF02163"/>
    </source>
</evidence>
<protein>
    <submittedName>
        <fullName evidence="14">Stage IV sporulation protein FB</fullName>
    </submittedName>
</protein>
<dbReference type="Proteomes" id="UP000298484">
    <property type="component" value="Unassembled WGS sequence"/>
</dbReference>
<feature type="transmembrane region" description="Helical" evidence="12">
    <location>
        <begin position="12"/>
        <end position="41"/>
    </location>
</feature>
<evidence type="ECO:0000256" key="11">
    <source>
        <dbReference type="ARBA" id="ARBA00023136"/>
    </source>
</evidence>
<evidence type="ECO:0000256" key="1">
    <source>
        <dbReference type="ARBA" id="ARBA00001947"/>
    </source>
</evidence>
<evidence type="ECO:0000313" key="14">
    <source>
        <dbReference type="EMBL" id="TFJ93992.1"/>
    </source>
</evidence>
<dbReference type="PANTHER" id="PTHR39188">
    <property type="entry name" value="MEMBRANE-ASSOCIATED ZINC METALLOPROTEASE M50B"/>
    <property type="match status" value="1"/>
</dbReference>
<keyword evidence="9 12" id="KW-1133">Transmembrane helix</keyword>
<comment type="similarity">
    <text evidence="3">Belongs to the peptidase M50B family.</text>
</comment>
<evidence type="ECO:0000313" key="15">
    <source>
        <dbReference type="Proteomes" id="UP000298484"/>
    </source>
</evidence>
<comment type="cofactor">
    <cofactor evidence="1">
        <name>Zn(2+)</name>
        <dbReference type="ChEBI" id="CHEBI:29105"/>
    </cofactor>
</comment>
<dbReference type="GO" id="GO:0006508">
    <property type="term" value="P:proteolysis"/>
    <property type="evidence" value="ECO:0007669"/>
    <property type="project" value="UniProtKB-KW"/>
</dbReference>
<evidence type="ECO:0000256" key="3">
    <source>
        <dbReference type="ARBA" id="ARBA00007931"/>
    </source>
</evidence>
<dbReference type="AlphaFoldDB" id="A0A4Y9AF66"/>
<keyword evidence="11 12" id="KW-0472">Membrane</keyword>
<feature type="domain" description="Peptidase M50" evidence="13">
    <location>
        <begin position="32"/>
        <end position="104"/>
    </location>
</feature>
<comment type="subcellular location">
    <subcellularLocation>
        <location evidence="2">Membrane</location>
        <topology evidence="2">Multi-pass membrane protein</topology>
    </subcellularLocation>
</comment>
<dbReference type="GO" id="GO:0008237">
    <property type="term" value="F:metallopeptidase activity"/>
    <property type="evidence" value="ECO:0007669"/>
    <property type="project" value="UniProtKB-KW"/>
</dbReference>
<keyword evidence="4" id="KW-0645">Protease</keyword>
<evidence type="ECO:0000256" key="6">
    <source>
        <dbReference type="ARBA" id="ARBA00022723"/>
    </source>
</evidence>
<feature type="domain" description="Peptidase M50" evidence="13">
    <location>
        <begin position="113"/>
        <end position="168"/>
    </location>
</feature>
<evidence type="ECO:0000256" key="7">
    <source>
        <dbReference type="ARBA" id="ARBA00022801"/>
    </source>
</evidence>
<evidence type="ECO:0000256" key="4">
    <source>
        <dbReference type="ARBA" id="ARBA00022670"/>
    </source>
</evidence>
<feature type="transmembrane region" description="Helical" evidence="12">
    <location>
        <begin position="53"/>
        <end position="71"/>
    </location>
</feature>
<dbReference type="GO" id="GO:0046872">
    <property type="term" value="F:metal ion binding"/>
    <property type="evidence" value="ECO:0007669"/>
    <property type="project" value="UniProtKB-KW"/>
</dbReference>
<evidence type="ECO:0000256" key="10">
    <source>
        <dbReference type="ARBA" id="ARBA00023049"/>
    </source>
</evidence>
<keyword evidence="7" id="KW-0378">Hydrolase</keyword>
<name>A0A4Y9AF66_9BACI</name>
<evidence type="ECO:0000256" key="12">
    <source>
        <dbReference type="SAM" id="Phobius"/>
    </source>
</evidence>
<dbReference type="RefSeq" id="WP_135108778.1">
    <property type="nucleotide sequence ID" value="NZ_SRHY01000003.1"/>
</dbReference>
<evidence type="ECO:0000256" key="8">
    <source>
        <dbReference type="ARBA" id="ARBA00022833"/>
    </source>
</evidence>
<accession>A0A4Y9AF66</accession>
<evidence type="ECO:0000256" key="5">
    <source>
        <dbReference type="ARBA" id="ARBA00022692"/>
    </source>
</evidence>
<dbReference type="GO" id="GO:0016020">
    <property type="term" value="C:membrane"/>
    <property type="evidence" value="ECO:0007669"/>
    <property type="project" value="UniProtKB-SubCell"/>
</dbReference>
<keyword evidence="15" id="KW-1185">Reference proteome</keyword>
<reference evidence="14 15" key="1">
    <citation type="submission" date="2019-03" db="EMBL/GenBank/DDBJ databases">
        <title>Genome sequence of Lentibacillus salicampi ATCC BAA-719.</title>
        <authorList>
            <person name="Maclea K.S."/>
            <person name="Simoes Junior M."/>
        </authorList>
    </citation>
    <scope>NUCLEOTIDE SEQUENCE [LARGE SCALE GENOMIC DNA]</scope>
    <source>
        <strain evidence="14 15">ATCC BAA-719</strain>
    </source>
</reference>
<evidence type="ECO:0000256" key="2">
    <source>
        <dbReference type="ARBA" id="ARBA00004141"/>
    </source>
</evidence>
<organism evidence="14 15">
    <name type="scientific">Lentibacillus salicampi</name>
    <dbReference type="NCBI Taxonomy" id="175306"/>
    <lineage>
        <taxon>Bacteria</taxon>
        <taxon>Bacillati</taxon>
        <taxon>Bacillota</taxon>
        <taxon>Bacilli</taxon>
        <taxon>Bacillales</taxon>
        <taxon>Bacillaceae</taxon>
        <taxon>Lentibacillus</taxon>
    </lineage>
</organism>
<dbReference type="Pfam" id="PF02163">
    <property type="entry name" value="Peptidase_M50"/>
    <property type="match status" value="2"/>
</dbReference>
<sequence>MTGRKFMPAVHIHPILLIFIIISFLTGTFIELMVILTIVLIHELGHFTAAKWFGWRIRGIMLWIFGGVMDTDEHGTRPFHEEVCVTLAGPLQHLFIYLVLFLLSGSEIIPPFIVETAYVYNTAILLFNLLPVWPLDGGKLVLLVLSEKLPYRKAYDYSIMFSMILNVILALFVLFFMPFTLSAFLLFSFLVMENRRDWKQRYYVFIRFLLLRYHGENHLRRVQPIEVSHHAILMDIFSCFRRDKTHTIYVILPGGRRRQMDEMECLYSYFHGQYYRQSIGEIISQVS</sequence>
<dbReference type="PANTHER" id="PTHR39188:SF3">
    <property type="entry name" value="STAGE IV SPORULATION PROTEIN FB"/>
    <property type="match status" value="1"/>
</dbReference>
<keyword evidence="5 12" id="KW-0812">Transmembrane</keyword>
<dbReference type="EMBL" id="SRHY01000003">
    <property type="protein sequence ID" value="TFJ93992.1"/>
    <property type="molecule type" value="Genomic_DNA"/>
</dbReference>
<feature type="transmembrane region" description="Helical" evidence="12">
    <location>
        <begin position="91"/>
        <end position="110"/>
    </location>
</feature>
<gene>
    <name evidence="14" type="ORF">E4U82_04045</name>
</gene>
<proteinExistence type="inferred from homology"/>
<comment type="caution">
    <text evidence="14">The sequence shown here is derived from an EMBL/GenBank/DDBJ whole genome shotgun (WGS) entry which is preliminary data.</text>
</comment>
<dbReference type="InterPro" id="IPR008915">
    <property type="entry name" value="Peptidase_M50"/>
</dbReference>
<keyword evidence="8" id="KW-0862">Zinc</keyword>
<feature type="transmembrane region" description="Helical" evidence="12">
    <location>
        <begin position="159"/>
        <end position="192"/>
    </location>
</feature>